<evidence type="ECO:0000313" key="3">
    <source>
        <dbReference type="Proteomes" id="UP000297245"/>
    </source>
</evidence>
<dbReference type="AlphaFoldDB" id="A0A4S8MG22"/>
<evidence type="ECO:0000256" key="1">
    <source>
        <dbReference type="SAM" id="Phobius"/>
    </source>
</evidence>
<evidence type="ECO:0000313" key="2">
    <source>
        <dbReference type="EMBL" id="THV01392.1"/>
    </source>
</evidence>
<keyword evidence="1" id="KW-0472">Membrane</keyword>
<reference evidence="2 3" key="1">
    <citation type="journal article" date="2019" name="Nat. Ecol. Evol.">
        <title>Megaphylogeny resolves global patterns of mushroom evolution.</title>
        <authorList>
            <person name="Varga T."/>
            <person name="Krizsan K."/>
            <person name="Foldi C."/>
            <person name="Dima B."/>
            <person name="Sanchez-Garcia M."/>
            <person name="Sanchez-Ramirez S."/>
            <person name="Szollosi G.J."/>
            <person name="Szarkandi J.G."/>
            <person name="Papp V."/>
            <person name="Albert L."/>
            <person name="Andreopoulos W."/>
            <person name="Angelini C."/>
            <person name="Antonin V."/>
            <person name="Barry K.W."/>
            <person name="Bougher N.L."/>
            <person name="Buchanan P."/>
            <person name="Buyck B."/>
            <person name="Bense V."/>
            <person name="Catcheside P."/>
            <person name="Chovatia M."/>
            <person name="Cooper J."/>
            <person name="Damon W."/>
            <person name="Desjardin D."/>
            <person name="Finy P."/>
            <person name="Geml J."/>
            <person name="Haridas S."/>
            <person name="Hughes K."/>
            <person name="Justo A."/>
            <person name="Karasinski D."/>
            <person name="Kautmanova I."/>
            <person name="Kiss B."/>
            <person name="Kocsube S."/>
            <person name="Kotiranta H."/>
            <person name="LaButti K.M."/>
            <person name="Lechner B.E."/>
            <person name="Liimatainen K."/>
            <person name="Lipzen A."/>
            <person name="Lukacs Z."/>
            <person name="Mihaltcheva S."/>
            <person name="Morgado L.N."/>
            <person name="Niskanen T."/>
            <person name="Noordeloos M.E."/>
            <person name="Ohm R.A."/>
            <person name="Ortiz-Santana B."/>
            <person name="Ovrebo C."/>
            <person name="Racz N."/>
            <person name="Riley R."/>
            <person name="Savchenko A."/>
            <person name="Shiryaev A."/>
            <person name="Soop K."/>
            <person name="Spirin V."/>
            <person name="Szebenyi C."/>
            <person name="Tomsovsky M."/>
            <person name="Tulloss R.E."/>
            <person name="Uehling J."/>
            <person name="Grigoriev I.V."/>
            <person name="Vagvolgyi C."/>
            <person name="Papp T."/>
            <person name="Martin F.M."/>
            <person name="Miettinen O."/>
            <person name="Hibbett D.S."/>
            <person name="Nagy L.G."/>
        </authorList>
    </citation>
    <scope>NUCLEOTIDE SEQUENCE [LARGE SCALE GENOMIC DNA]</scope>
    <source>
        <strain evidence="2 3">CBS 962.96</strain>
    </source>
</reference>
<proteinExistence type="predicted"/>
<name>A0A4S8MG22_DENBC</name>
<keyword evidence="3" id="KW-1185">Reference proteome</keyword>
<feature type="transmembrane region" description="Helical" evidence="1">
    <location>
        <begin position="35"/>
        <end position="54"/>
    </location>
</feature>
<gene>
    <name evidence="2" type="ORF">K435DRAFT_793338</name>
</gene>
<organism evidence="2 3">
    <name type="scientific">Dendrothele bispora (strain CBS 962.96)</name>
    <dbReference type="NCBI Taxonomy" id="1314807"/>
    <lineage>
        <taxon>Eukaryota</taxon>
        <taxon>Fungi</taxon>
        <taxon>Dikarya</taxon>
        <taxon>Basidiomycota</taxon>
        <taxon>Agaricomycotina</taxon>
        <taxon>Agaricomycetes</taxon>
        <taxon>Agaricomycetidae</taxon>
        <taxon>Agaricales</taxon>
        <taxon>Agaricales incertae sedis</taxon>
        <taxon>Dendrothele</taxon>
    </lineage>
</organism>
<protein>
    <submittedName>
        <fullName evidence="2">Uncharacterized protein</fullName>
    </submittedName>
</protein>
<sequence>MAPFNISLVLARKPSQYETVDLASSLLPPSLLRSLFIAFLLILFSGVTISQLVFPCMTIKKLEKTLEELDYTFKTAVKNELLTSLPSYYKYQIIRTVGVQRSVFV</sequence>
<dbReference type="Proteomes" id="UP000297245">
    <property type="component" value="Unassembled WGS sequence"/>
</dbReference>
<accession>A0A4S8MG22</accession>
<keyword evidence="1" id="KW-1133">Transmembrane helix</keyword>
<dbReference type="EMBL" id="ML179090">
    <property type="protein sequence ID" value="THV01392.1"/>
    <property type="molecule type" value="Genomic_DNA"/>
</dbReference>
<keyword evidence="1" id="KW-0812">Transmembrane</keyword>